<feature type="domain" description="PKD" evidence="1">
    <location>
        <begin position="58"/>
        <end position="111"/>
    </location>
</feature>
<dbReference type="Gene3D" id="2.60.40.10">
    <property type="entry name" value="Immunoglobulins"/>
    <property type="match status" value="1"/>
</dbReference>
<dbReference type="EMBL" id="BARV01022939">
    <property type="protein sequence ID" value="GAI25695.1"/>
    <property type="molecule type" value="Genomic_DNA"/>
</dbReference>
<feature type="non-terminal residue" evidence="2">
    <location>
        <position position="1"/>
    </location>
</feature>
<dbReference type="SMART" id="SM00089">
    <property type="entry name" value="PKD"/>
    <property type="match status" value="1"/>
</dbReference>
<sequence>IQEYAHSHNESGENRWGTWIGELAFNRLPETPDAPDGPDEGVTGVEYTFTAVTSDPDGDQIYYMFDWGDGTYSEWLGPFPSGTSAEGSHAWGEAGNYDVRVKAKDDYGESSWSPAHPINILEGPQLEIDIIRGGLFKVKTVIKNIGAVNSTEVNWRISLDGGAWIGGESTGTIPSIAAGAEEAISSKFILGLGATWVTVSAEIPEGLVIREQGGKIFLFYITVNPGG</sequence>
<reference evidence="2" key="1">
    <citation type="journal article" date="2014" name="Front. Microbiol.">
        <title>High frequency of phylogenetically diverse reductive dehalogenase-homologous genes in deep subseafloor sedimentary metagenomes.</title>
        <authorList>
            <person name="Kawai M."/>
            <person name="Futagami T."/>
            <person name="Toyoda A."/>
            <person name="Takaki Y."/>
            <person name="Nishi S."/>
            <person name="Hori S."/>
            <person name="Arai W."/>
            <person name="Tsubouchi T."/>
            <person name="Morono Y."/>
            <person name="Uchiyama I."/>
            <person name="Ito T."/>
            <person name="Fujiyama A."/>
            <person name="Inagaki F."/>
            <person name="Takami H."/>
        </authorList>
    </citation>
    <scope>NUCLEOTIDE SEQUENCE</scope>
    <source>
        <strain evidence="2">Expedition CK06-06</strain>
    </source>
</reference>
<dbReference type="InterPro" id="IPR000601">
    <property type="entry name" value="PKD_dom"/>
</dbReference>
<dbReference type="AlphaFoldDB" id="X1NFV7"/>
<dbReference type="PROSITE" id="PS50093">
    <property type="entry name" value="PKD"/>
    <property type="match status" value="1"/>
</dbReference>
<dbReference type="InterPro" id="IPR035986">
    <property type="entry name" value="PKD_dom_sf"/>
</dbReference>
<dbReference type="InterPro" id="IPR022409">
    <property type="entry name" value="PKD/Chitinase_dom"/>
</dbReference>
<organism evidence="2">
    <name type="scientific">marine sediment metagenome</name>
    <dbReference type="NCBI Taxonomy" id="412755"/>
    <lineage>
        <taxon>unclassified sequences</taxon>
        <taxon>metagenomes</taxon>
        <taxon>ecological metagenomes</taxon>
    </lineage>
</organism>
<dbReference type="SUPFAM" id="SSF49299">
    <property type="entry name" value="PKD domain"/>
    <property type="match status" value="1"/>
</dbReference>
<dbReference type="CDD" id="cd00146">
    <property type="entry name" value="PKD"/>
    <property type="match status" value="1"/>
</dbReference>
<evidence type="ECO:0000259" key="1">
    <source>
        <dbReference type="PROSITE" id="PS50093"/>
    </source>
</evidence>
<proteinExistence type="predicted"/>
<gene>
    <name evidence="2" type="ORF">S06H3_37714</name>
</gene>
<comment type="caution">
    <text evidence="2">The sequence shown here is derived from an EMBL/GenBank/DDBJ whole genome shotgun (WGS) entry which is preliminary data.</text>
</comment>
<accession>X1NFV7</accession>
<dbReference type="Pfam" id="PF00801">
    <property type="entry name" value="PKD"/>
    <property type="match status" value="1"/>
</dbReference>
<evidence type="ECO:0000313" key="2">
    <source>
        <dbReference type="EMBL" id="GAI25695.1"/>
    </source>
</evidence>
<dbReference type="InterPro" id="IPR013783">
    <property type="entry name" value="Ig-like_fold"/>
</dbReference>
<protein>
    <recommendedName>
        <fullName evidence="1">PKD domain-containing protein</fullName>
    </recommendedName>
</protein>
<name>X1NFV7_9ZZZZ</name>